<gene>
    <name evidence="4" type="primary">LOC105360740</name>
</gene>
<dbReference type="AlphaFoldDB" id="A0AAJ7DTC7"/>
<sequence>MISRIRKLQQKTKENTQFLERNYLYGHIIPDFQSRLTLIEKIILERKIHIFIGTWNMNGQKPLNNLNGFLIPNDSEMIADLIIIGTQETCMYNISQWENNILNIIGSTHILRKRKQFGRLRLSLFLRRELIIFSSLSETNVILSSKYTILKTKGAISLGLIIFGSSFLFIMVHLTPHPKNTIKRIEEIKNIIRLLNVPKKLPLRNSFEDSTDNFDSVFLFGDLNFRLNKSREDVMNWISTSHFSKKTPINLNNDQLKILLDNQIILHKFNEAPITFPPTYKYNHGSQLLDSSGNYRTPAYTDRILYKSNIHFKNPNDKKKTQMKNEEIKCIIYDSTRSICSSDHKPVYGIFAVKIRAGMNTLHF</sequence>
<evidence type="ECO:0000259" key="2">
    <source>
        <dbReference type="SMART" id="SM00128"/>
    </source>
</evidence>
<dbReference type="InterPro" id="IPR053321">
    <property type="entry name" value="IPP-5-Phosphatase_Type_IV"/>
</dbReference>
<organism evidence="3 4">
    <name type="scientific">Ceratosolen solmsi marchali</name>
    <dbReference type="NCBI Taxonomy" id="326594"/>
    <lineage>
        <taxon>Eukaryota</taxon>
        <taxon>Metazoa</taxon>
        <taxon>Ecdysozoa</taxon>
        <taxon>Arthropoda</taxon>
        <taxon>Hexapoda</taxon>
        <taxon>Insecta</taxon>
        <taxon>Pterygota</taxon>
        <taxon>Neoptera</taxon>
        <taxon>Endopterygota</taxon>
        <taxon>Hymenoptera</taxon>
        <taxon>Apocrita</taxon>
        <taxon>Proctotrupomorpha</taxon>
        <taxon>Chalcidoidea</taxon>
        <taxon>Agaonidae</taxon>
        <taxon>Agaoninae</taxon>
        <taxon>Ceratosolen</taxon>
    </lineage>
</organism>
<dbReference type="Proteomes" id="UP000695007">
    <property type="component" value="Unplaced"/>
</dbReference>
<evidence type="ECO:0000256" key="1">
    <source>
        <dbReference type="SAM" id="Phobius"/>
    </source>
</evidence>
<dbReference type="SUPFAM" id="SSF56219">
    <property type="entry name" value="DNase I-like"/>
    <property type="match status" value="1"/>
</dbReference>
<dbReference type="GeneID" id="105360740"/>
<dbReference type="InterPro" id="IPR000300">
    <property type="entry name" value="IPPc"/>
</dbReference>
<reference evidence="4" key="1">
    <citation type="submission" date="2025-08" db="UniProtKB">
        <authorList>
            <consortium name="RefSeq"/>
        </authorList>
    </citation>
    <scope>IDENTIFICATION</scope>
</reference>
<dbReference type="GO" id="GO:0016791">
    <property type="term" value="F:phosphatase activity"/>
    <property type="evidence" value="ECO:0007669"/>
    <property type="project" value="InterPro"/>
</dbReference>
<accession>A0AAJ7DTC7</accession>
<proteinExistence type="predicted"/>
<dbReference type="KEGG" id="csol:105360740"/>
<evidence type="ECO:0000313" key="3">
    <source>
        <dbReference type="Proteomes" id="UP000695007"/>
    </source>
</evidence>
<keyword evidence="1" id="KW-0472">Membrane</keyword>
<name>A0AAJ7DTC7_9HYME</name>
<keyword evidence="1" id="KW-1133">Transmembrane helix</keyword>
<protein>
    <submittedName>
        <fullName evidence="4">72 kDa inositol polyphosphate 5-phosphatase</fullName>
    </submittedName>
</protein>
<feature type="domain" description="Inositol polyphosphate-related phosphatase" evidence="2">
    <location>
        <begin position="46"/>
        <end position="359"/>
    </location>
</feature>
<feature type="transmembrane region" description="Helical" evidence="1">
    <location>
        <begin position="155"/>
        <end position="174"/>
    </location>
</feature>
<dbReference type="GO" id="GO:0046856">
    <property type="term" value="P:phosphatidylinositol dephosphorylation"/>
    <property type="evidence" value="ECO:0007669"/>
    <property type="project" value="InterPro"/>
</dbReference>
<dbReference type="Pfam" id="PF22669">
    <property type="entry name" value="Exo_endo_phos2"/>
    <property type="match status" value="1"/>
</dbReference>
<dbReference type="Gene3D" id="3.60.10.10">
    <property type="entry name" value="Endonuclease/exonuclease/phosphatase"/>
    <property type="match status" value="1"/>
</dbReference>
<dbReference type="RefSeq" id="XP_011496036.1">
    <property type="nucleotide sequence ID" value="XM_011497734.1"/>
</dbReference>
<keyword evidence="3" id="KW-1185">Reference proteome</keyword>
<evidence type="ECO:0000313" key="4">
    <source>
        <dbReference type="RefSeq" id="XP_011496036.1"/>
    </source>
</evidence>
<dbReference type="InterPro" id="IPR036691">
    <property type="entry name" value="Endo/exonu/phosph_ase_sf"/>
</dbReference>
<dbReference type="SMART" id="SM00128">
    <property type="entry name" value="IPPc"/>
    <property type="match status" value="1"/>
</dbReference>
<keyword evidence="1" id="KW-0812">Transmembrane</keyword>
<dbReference type="PANTHER" id="PTHR47039:SF1">
    <property type="entry name" value="INOSITOL POLYPHOSPHATE 5-PHOSPHATASE E"/>
    <property type="match status" value="1"/>
</dbReference>
<dbReference type="CTD" id="56623"/>
<dbReference type="PANTHER" id="PTHR47039">
    <property type="entry name" value="INOSITOL POLYPHOSPHATE 5-PHOSPHATASE E"/>
    <property type="match status" value="1"/>
</dbReference>